<comment type="similarity">
    <text evidence="5">Belongs to the WD repeat EBI family.</text>
</comment>
<comment type="caution">
    <text evidence="8">The sequence shown here is derived from an EMBL/GenBank/DDBJ whole genome shotgun (WGS) entry which is preliminary data.</text>
</comment>
<feature type="repeat" description="WD" evidence="6">
    <location>
        <begin position="133"/>
        <end position="165"/>
    </location>
</feature>
<dbReference type="GO" id="GO:0003714">
    <property type="term" value="F:transcription corepressor activity"/>
    <property type="evidence" value="ECO:0007669"/>
    <property type="project" value="InterPro"/>
</dbReference>
<evidence type="ECO:0000256" key="1">
    <source>
        <dbReference type="ARBA" id="ARBA00004123"/>
    </source>
</evidence>
<dbReference type="AlphaFoldDB" id="A0A815MBL5"/>
<dbReference type="GO" id="GO:0006357">
    <property type="term" value="P:regulation of transcription by RNA polymerase II"/>
    <property type="evidence" value="ECO:0007669"/>
    <property type="project" value="TreeGrafter"/>
</dbReference>
<organism evidence="8 9">
    <name type="scientific">Rotaria magnacalcarata</name>
    <dbReference type="NCBI Taxonomy" id="392030"/>
    <lineage>
        <taxon>Eukaryota</taxon>
        <taxon>Metazoa</taxon>
        <taxon>Spiralia</taxon>
        <taxon>Gnathifera</taxon>
        <taxon>Rotifera</taxon>
        <taxon>Eurotatoria</taxon>
        <taxon>Bdelloidea</taxon>
        <taxon>Philodinida</taxon>
        <taxon>Philodinidae</taxon>
        <taxon>Rotaria</taxon>
    </lineage>
</organism>
<evidence type="ECO:0000256" key="2">
    <source>
        <dbReference type="ARBA" id="ARBA00022574"/>
    </source>
</evidence>
<dbReference type="PROSITE" id="PS50082">
    <property type="entry name" value="WD_REPEATS_2"/>
    <property type="match status" value="3"/>
</dbReference>
<dbReference type="InterPro" id="IPR001680">
    <property type="entry name" value="WD40_rpt"/>
</dbReference>
<protein>
    <submittedName>
        <fullName evidence="8">Uncharacterized protein</fullName>
    </submittedName>
</protein>
<dbReference type="PANTHER" id="PTHR22846">
    <property type="entry name" value="WD40 REPEAT PROTEIN"/>
    <property type="match status" value="1"/>
</dbReference>
<keyword evidence="2 6" id="KW-0853">WD repeat</keyword>
<dbReference type="PROSITE" id="PS00678">
    <property type="entry name" value="WD_REPEATS_1"/>
    <property type="match status" value="1"/>
</dbReference>
<dbReference type="SUPFAM" id="SSF50978">
    <property type="entry name" value="WD40 repeat-like"/>
    <property type="match status" value="1"/>
</dbReference>
<dbReference type="Proteomes" id="UP000663855">
    <property type="component" value="Unassembled WGS sequence"/>
</dbReference>
<dbReference type="EMBL" id="CAJNOV010010725">
    <property type="protein sequence ID" value="CAF1418328.1"/>
    <property type="molecule type" value="Genomic_DNA"/>
</dbReference>
<accession>A0A815MBL5</accession>
<dbReference type="PANTHER" id="PTHR22846:SF2">
    <property type="entry name" value="F-BOX-LIKE_WD REPEAT-CONTAINING PROTEIN EBI"/>
    <property type="match status" value="1"/>
</dbReference>
<comment type="subcellular location">
    <subcellularLocation>
        <location evidence="1">Nucleus</location>
    </subcellularLocation>
</comment>
<dbReference type="PROSITE" id="PS50294">
    <property type="entry name" value="WD_REPEATS_REGION"/>
    <property type="match status" value="2"/>
</dbReference>
<dbReference type="InterPro" id="IPR015943">
    <property type="entry name" value="WD40/YVTN_repeat-like_dom_sf"/>
</dbReference>
<evidence type="ECO:0000256" key="5">
    <source>
        <dbReference type="ARBA" id="ARBA00025741"/>
    </source>
</evidence>
<evidence type="ECO:0000313" key="8">
    <source>
        <dbReference type="EMBL" id="CAF1418328.1"/>
    </source>
</evidence>
<feature type="repeat" description="WD" evidence="6">
    <location>
        <begin position="32"/>
        <end position="73"/>
    </location>
</feature>
<dbReference type="InterPro" id="IPR019775">
    <property type="entry name" value="WD40_repeat_CS"/>
</dbReference>
<feature type="region of interest" description="Disordered" evidence="7">
    <location>
        <begin position="1"/>
        <end position="22"/>
    </location>
</feature>
<evidence type="ECO:0000313" key="9">
    <source>
        <dbReference type="Proteomes" id="UP000663855"/>
    </source>
</evidence>
<dbReference type="SMART" id="SM00320">
    <property type="entry name" value="WD40"/>
    <property type="match status" value="4"/>
</dbReference>
<evidence type="ECO:0000256" key="7">
    <source>
        <dbReference type="SAM" id="MobiDB-lite"/>
    </source>
</evidence>
<evidence type="ECO:0000256" key="4">
    <source>
        <dbReference type="ARBA" id="ARBA00023242"/>
    </source>
</evidence>
<dbReference type="InterPro" id="IPR036322">
    <property type="entry name" value="WD40_repeat_dom_sf"/>
</dbReference>
<evidence type="ECO:0000256" key="3">
    <source>
        <dbReference type="ARBA" id="ARBA00022737"/>
    </source>
</evidence>
<sequence>MEYETSNNTHHHPHYPGNPTPNSLSVRRVTVLCGHESEVYICVWNPTHDLLASGSGDPTARIWNLQGTREPEIVLRHIVFKDVTSSDWNVSYNVAHSSYTNNTNHITGLSKSFYTGKTSLSDLFSVSVPKHEPMEYETNVTSSDWNPSGAQLATSSYDGYTRIWSSDGNLISTLGNFILSAGVDRTTIIWDGNSGHCKQQFSFHTAPAFDLDCQSDTIFASCFDDMTLNIWNMSTEIPVHNLQAHNEEMYTIKYYLAKKWDPQRDVCQNILVQHSEPVYSVAFSPDDRLLATDSFDKAINLWDIARGQIVHGYRDTRVGASASDGTMCVLDLRK</sequence>
<dbReference type="InterPro" id="IPR020472">
    <property type="entry name" value="WD40_PAC1"/>
</dbReference>
<evidence type="ECO:0000256" key="6">
    <source>
        <dbReference type="PROSITE-ProRule" id="PRU00221"/>
    </source>
</evidence>
<proteinExistence type="inferred from homology"/>
<keyword evidence="4" id="KW-0539">Nucleus</keyword>
<reference evidence="8" key="1">
    <citation type="submission" date="2021-02" db="EMBL/GenBank/DDBJ databases">
        <authorList>
            <person name="Nowell W R."/>
        </authorList>
    </citation>
    <scope>NUCLEOTIDE SEQUENCE</scope>
</reference>
<dbReference type="Gene3D" id="2.130.10.10">
    <property type="entry name" value="YVTN repeat-like/Quinoprotein amine dehydrogenase"/>
    <property type="match status" value="3"/>
</dbReference>
<dbReference type="PRINTS" id="PR00320">
    <property type="entry name" value="GPROTEINBRPT"/>
</dbReference>
<keyword evidence="3" id="KW-0677">Repeat</keyword>
<feature type="repeat" description="WD" evidence="6">
    <location>
        <begin position="271"/>
        <end position="312"/>
    </location>
</feature>
<dbReference type="Pfam" id="PF00400">
    <property type="entry name" value="WD40"/>
    <property type="match status" value="4"/>
</dbReference>
<dbReference type="GO" id="GO:0000118">
    <property type="term" value="C:histone deacetylase complex"/>
    <property type="evidence" value="ECO:0007669"/>
    <property type="project" value="TreeGrafter"/>
</dbReference>
<gene>
    <name evidence="8" type="ORF">CJN711_LOCUS22864</name>
</gene>
<dbReference type="InterPro" id="IPR045183">
    <property type="entry name" value="Ebi-like"/>
</dbReference>
<name>A0A815MBL5_9BILA</name>